<dbReference type="PROSITE" id="PS01081">
    <property type="entry name" value="HTH_TETR_1"/>
    <property type="match status" value="1"/>
</dbReference>
<dbReference type="Pfam" id="PF00440">
    <property type="entry name" value="TetR_N"/>
    <property type="match status" value="1"/>
</dbReference>
<dbReference type="InterPro" id="IPR009057">
    <property type="entry name" value="Homeodomain-like_sf"/>
</dbReference>
<proteinExistence type="predicted"/>
<dbReference type="PANTHER" id="PTHR30055:SF237">
    <property type="entry name" value="TRANSCRIPTIONAL REPRESSOR MCE3R"/>
    <property type="match status" value="1"/>
</dbReference>
<organism evidence="4 5">
    <name type="scientific">Nocardioides caeni</name>
    <dbReference type="NCBI Taxonomy" id="574700"/>
    <lineage>
        <taxon>Bacteria</taxon>
        <taxon>Bacillati</taxon>
        <taxon>Actinomycetota</taxon>
        <taxon>Actinomycetes</taxon>
        <taxon>Propionibacteriales</taxon>
        <taxon>Nocardioidaceae</taxon>
        <taxon>Nocardioides</taxon>
    </lineage>
</organism>
<dbReference type="PRINTS" id="PR00455">
    <property type="entry name" value="HTHTETR"/>
</dbReference>
<name>A0A4S8N7E3_9ACTN</name>
<dbReference type="PANTHER" id="PTHR30055">
    <property type="entry name" value="HTH-TYPE TRANSCRIPTIONAL REGULATOR RUTR"/>
    <property type="match status" value="1"/>
</dbReference>
<dbReference type="InterPro" id="IPR023772">
    <property type="entry name" value="DNA-bd_HTH_TetR-type_CS"/>
</dbReference>
<accession>A0A4S8N7E3</accession>
<keyword evidence="5" id="KW-1185">Reference proteome</keyword>
<dbReference type="InterPro" id="IPR001647">
    <property type="entry name" value="HTH_TetR"/>
</dbReference>
<dbReference type="AlphaFoldDB" id="A0A4S8N7E3"/>
<evidence type="ECO:0000256" key="2">
    <source>
        <dbReference type="PROSITE-ProRule" id="PRU00335"/>
    </source>
</evidence>
<dbReference type="Gene3D" id="1.10.357.10">
    <property type="entry name" value="Tetracycline Repressor, domain 2"/>
    <property type="match status" value="1"/>
</dbReference>
<feature type="domain" description="HTH tetR-type" evidence="3">
    <location>
        <begin position="7"/>
        <end position="67"/>
    </location>
</feature>
<dbReference type="Pfam" id="PF17932">
    <property type="entry name" value="TetR_C_24"/>
    <property type="match status" value="1"/>
</dbReference>
<evidence type="ECO:0000259" key="3">
    <source>
        <dbReference type="PROSITE" id="PS50977"/>
    </source>
</evidence>
<evidence type="ECO:0000256" key="1">
    <source>
        <dbReference type="ARBA" id="ARBA00023125"/>
    </source>
</evidence>
<dbReference type="InterPro" id="IPR050109">
    <property type="entry name" value="HTH-type_TetR-like_transc_reg"/>
</dbReference>
<dbReference type="Proteomes" id="UP000307087">
    <property type="component" value="Unassembled WGS sequence"/>
</dbReference>
<protein>
    <submittedName>
        <fullName evidence="4">TetR/AcrR family transcriptional regulator</fullName>
    </submittedName>
</protein>
<dbReference type="GO" id="GO:0003700">
    <property type="term" value="F:DNA-binding transcription factor activity"/>
    <property type="evidence" value="ECO:0007669"/>
    <property type="project" value="TreeGrafter"/>
</dbReference>
<comment type="caution">
    <text evidence="4">The sequence shown here is derived from an EMBL/GenBank/DDBJ whole genome shotgun (WGS) entry which is preliminary data.</text>
</comment>
<evidence type="ECO:0000313" key="4">
    <source>
        <dbReference type="EMBL" id="THV12150.1"/>
    </source>
</evidence>
<reference evidence="4 5" key="1">
    <citation type="journal article" date="2009" name="Int. J. Syst. Evol. Microbiol.">
        <title>Nocardioides caeni sp. nov., isolated from wastewater.</title>
        <authorList>
            <person name="Yoon J.H."/>
            <person name="Kang S.J."/>
            <person name="Park S."/>
            <person name="Kim W."/>
            <person name="Oh T.K."/>
        </authorList>
    </citation>
    <scope>NUCLEOTIDE SEQUENCE [LARGE SCALE GENOMIC DNA]</scope>
    <source>
        <strain evidence="4 5">DSM 23134</strain>
    </source>
</reference>
<dbReference type="InterPro" id="IPR036271">
    <property type="entry name" value="Tet_transcr_reg_TetR-rel_C_sf"/>
</dbReference>
<dbReference type="SUPFAM" id="SSF46689">
    <property type="entry name" value="Homeodomain-like"/>
    <property type="match status" value="1"/>
</dbReference>
<sequence length="198" mass="21381">MTTKQVRSGRDPIVAAAVSHFTERGYHGTSMRDIAAGAGVTVASIYHHFDGKQAVLQFIMAGTMRDLLEATTSVDDEGTTPTARLRAFVDAWVLFHTTRQPEALIGASEIRSLDDDGRDLVVGLRDEQERRLRGIVEAGVASGEFTTPYPVEATRALVTMGAAIASWYRAGGPLTPAELSDRYCELAFGLVRGPSVLE</sequence>
<dbReference type="EMBL" id="STGW01000007">
    <property type="protein sequence ID" value="THV12150.1"/>
    <property type="molecule type" value="Genomic_DNA"/>
</dbReference>
<dbReference type="SUPFAM" id="SSF48498">
    <property type="entry name" value="Tetracyclin repressor-like, C-terminal domain"/>
    <property type="match status" value="1"/>
</dbReference>
<dbReference type="PROSITE" id="PS50977">
    <property type="entry name" value="HTH_TETR_2"/>
    <property type="match status" value="1"/>
</dbReference>
<dbReference type="GO" id="GO:0000976">
    <property type="term" value="F:transcription cis-regulatory region binding"/>
    <property type="evidence" value="ECO:0007669"/>
    <property type="project" value="TreeGrafter"/>
</dbReference>
<dbReference type="RefSeq" id="WP_136563202.1">
    <property type="nucleotide sequence ID" value="NZ_BAABLS010000004.1"/>
</dbReference>
<evidence type="ECO:0000313" key="5">
    <source>
        <dbReference type="Proteomes" id="UP000307087"/>
    </source>
</evidence>
<gene>
    <name evidence="4" type="ORF">E9934_12450</name>
</gene>
<keyword evidence="1 2" id="KW-0238">DNA-binding</keyword>
<dbReference type="InterPro" id="IPR041490">
    <property type="entry name" value="KstR2_TetR_C"/>
</dbReference>
<feature type="DNA-binding region" description="H-T-H motif" evidence="2">
    <location>
        <begin position="30"/>
        <end position="49"/>
    </location>
</feature>